<evidence type="ECO:0000256" key="1">
    <source>
        <dbReference type="SAM" id="MobiDB-lite"/>
    </source>
</evidence>
<feature type="region of interest" description="Disordered" evidence="1">
    <location>
        <begin position="64"/>
        <end position="117"/>
    </location>
</feature>
<reference evidence="2" key="1">
    <citation type="journal article" date="2022" name="bioRxiv">
        <title>Sequencing and chromosome-scale assembly of the giantPleurodeles waltlgenome.</title>
        <authorList>
            <person name="Brown T."/>
            <person name="Elewa A."/>
            <person name="Iarovenko S."/>
            <person name="Subramanian E."/>
            <person name="Araus A.J."/>
            <person name="Petzold A."/>
            <person name="Susuki M."/>
            <person name="Suzuki K.-i.T."/>
            <person name="Hayashi T."/>
            <person name="Toyoda A."/>
            <person name="Oliveira C."/>
            <person name="Osipova E."/>
            <person name="Leigh N.D."/>
            <person name="Simon A."/>
            <person name="Yun M.H."/>
        </authorList>
    </citation>
    <scope>NUCLEOTIDE SEQUENCE</scope>
    <source>
        <strain evidence="2">20211129_DDA</strain>
        <tissue evidence="2">Liver</tissue>
    </source>
</reference>
<keyword evidence="3" id="KW-1185">Reference proteome</keyword>
<dbReference type="Proteomes" id="UP001066276">
    <property type="component" value="Chromosome 8"/>
</dbReference>
<name>A0AAV7NIZ4_PLEWA</name>
<feature type="region of interest" description="Disordered" evidence="1">
    <location>
        <begin position="18"/>
        <end position="52"/>
    </location>
</feature>
<gene>
    <name evidence="2" type="ORF">NDU88_003738</name>
</gene>
<dbReference type="AlphaFoldDB" id="A0AAV7NIZ4"/>
<comment type="caution">
    <text evidence="2">The sequence shown here is derived from an EMBL/GenBank/DDBJ whole genome shotgun (WGS) entry which is preliminary data.</text>
</comment>
<evidence type="ECO:0000313" key="3">
    <source>
        <dbReference type="Proteomes" id="UP001066276"/>
    </source>
</evidence>
<dbReference type="EMBL" id="JANPWB010000012">
    <property type="protein sequence ID" value="KAJ1115514.1"/>
    <property type="molecule type" value="Genomic_DNA"/>
</dbReference>
<accession>A0AAV7NIZ4</accession>
<sequence length="117" mass="12439">MREGPCDGPLLQQADLSCRTATDTASSDPEELAASYNPLPLLGNGGQEQGMHACRVHKKQNPTWTVGVGATGREKEMRDITGGEHGKEGFAETGWCSEDLPQESKAWEAPSTSSGHA</sequence>
<feature type="compositionally biased region" description="Basic and acidic residues" evidence="1">
    <location>
        <begin position="72"/>
        <end position="90"/>
    </location>
</feature>
<protein>
    <submittedName>
        <fullName evidence="2">Uncharacterized protein</fullName>
    </submittedName>
</protein>
<evidence type="ECO:0000313" key="2">
    <source>
        <dbReference type="EMBL" id="KAJ1115514.1"/>
    </source>
</evidence>
<organism evidence="2 3">
    <name type="scientific">Pleurodeles waltl</name>
    <name type="common">Iberian ribbed newt</name>
    <dbReference type="NCBI Taxonomy" id="8319"/>
    <lineage>
        <taxon>Eukaryota</taxon>
        <taxon>Metazoa</taxon>
        <taxon>Chordata</taxon>
        <taxon>Craniata</taxon>
        <taxon>Vertebrata</taxon>
        <taxon>Euteleostomi</taxon>
        <taxon>Amphibia</taxon>
        <taxon>Batrachia</taxon>
        <taxon>Caudata</taxon>
        <taxon>Salamandroidea</taxon>
        <taxon>Salamandridae</taxon>
        <taxon>Pleurodelinae</taxon>
        <taxon>Pleurodeles</taxon>
    </lineage>
</organism>
<proteinExistence type="predicted"/>